<evidence type="ECO:0000313" key="2">
    <source>
        <dbReference type="Proteomes" id="UP000054653"/>
    </source>
</evidence>
<dbReference type="EMBL" id="JYDI01007037">
    <property type="protein sequence ID" value="KRY02904.1"/>
    <property type="molecule type" value="Genomic_DNA"/>
</dbReference>
<feature type="non-terminal residue" evidence="1">
    <location>
        <position position="32"/>
    </location>
</feature>
<dbReference type="Proteomes" id="UP000054653">
    <property type="component" value="Unassembled WGS sequence"/>
</dbReference>
<comment type="caution">
    <text evidence="1">The sequence shown here is derived from an EMBL/GenBank/DDBJ whole genome shotgun (WGS) entry which is preliminary data.</text>
</comment>
<protein>
    <submittedName>
        <fullName evidence="1">Uncharacterized protein</fullName>
    </submittedName>
</protein>
<sequence length="32" mass="3478">MANRLTEAIPDEERGPSLANEEVAINVGHLCQ</sequence>
<dbReference type="AlphaFoldDB" id="A0A0V0YRZ5"/>
<organism evidence="1 2">
    <name type="scientific">Trichinella britovi</name>
    <name type="common">Parasitic roundworm</name>
    <dbReference type="NCBI Taxonomy" id="45882"/>
    <lineage>
        <taxon>Eukaryota</taxon>
        <taxon>Metazoa</taxon>
        <taxon>Ecdysozoa</taxon>
        <taxon>Nematoda</taxon>
        <taxon>Enoplea</taxon>
        <taxon>Dorylaimia</taxon>
        <taxon>Trichinellida</taxon>
        <taxon>Trichinellidae</taxon>
        <taxon>Trichinella</taxon>
    </lineage>
</organism>
<accession>A0A0V0YRZ5</accession>
<name>A0A0V0YRZ5_TRIBR</name>
<evidence type="ECO:0000313" key="1">
    <source>
        <dbReference type="EMBL" id="KRY02904.1"/>
    </source>
</evidence>
<keyword evidence="2" id="KW-1185">Reference proteome</keyword>
<proteinExistence type="predicted"/>
<reference evidence="1 2" key="1">
    <citation type="submission" date="2015-01" db="EMBL/GenBank/DDBJ databases">
        <title>Evolution of Trichinella species and genotypes.</title>
        <authorList>
            <person name="Korhonen P.K."/>
            <person name="Edoardo P."/>
            <person name="Giuseppe L.R."/>
            <person name="Gasser R.B."/>
        </authorList>
    </citation>
    <scope>NUCLEOTIDE SEQUENCE [LARGE SCALE GENOMIC DNA]</scope>
    <source>
        <strain evidence="1">ISS120</strain>
    </source>
</reference>
<gene>
    <name evidence="1" type="ORF">T03_6508</name>
</gene>